<reference evidence="6" key="2">
    <citation type="submission" date="2025-08" db="UniProtKB">
        <authorList>
            <consortium name="Ensembl"/>
        </authorList>
    </citation>
    <scope>IDENTIFICATION</scope>
</reference>
<dbReference type="PANTHER" id="PTHR28610:SF1">
    <property type="entry name" value="DRAXIN"/>
    <property type="match status" value="1"/>
</dbReference>
<feature type="region of interest" description="Disordered" evidence="5">
    <location>
        <begin position="1"/>
        <end position="54"/>
    </location>
</feature>
<sequence>MKASSEIVQRTSHTLGGVADKGTTGTQHLATTEHRRRDSGHKNKADVVQGNGSGAPTLVWSVNDGAEDEGLSPVKLKVGRANKNLKTRRISGRQGGMSESCDHHLDCFPGSCCDLRRHICEQHNRGLNNKCYDDCMCEEGLRCFVHFHRNSHVSQKKGRCVEADTGHRGQGALTPI</sequence>
<reference evidence="6" key="3">
    <citation type="submission" date="2025-09" db="UniProtKB">
        <authorList>
            <consortium name="Ensembl"/>
        </authorList>
    </citation>
    <scope>IDENTIFICATION</scope>
</reference>
<evidence type="ECO:0000313" key="6">
    <source>
        <dbReference type="Ensembl" id="ENSDCDP00010043542.1"/>
    </source>
</evidence>
<evidence type="ECO:0000313" key="7">
    <source>
        <dbReference type="Proteomes" id="UP000694580"/>
    </source>
</evidence>
<organism evidence="6 7">
    <name type="scientific">Denticeps clupeoides</name>
    <name type="common">denticle herring</name>
    <dbReference type="NCBI Taxonomy" id="299321"/>
    <lineage>
        <taxon>Eukaryota</taxon>
        <taxon>Metazoa</taxon>
        <taxon>Chordata</taxon>
        <taxon>Craniata</taxon>
        <taxon>Vertebrata</taxon>
        <taxon>Euteleostomi</taxon>
        <taxon>Actinopterygii</taxon>
        <taxon>Neopterygii</taxon>
        <taxon>Teleostei</taxon>
        <taxon>Clupei</taxon>
        <taxon>Clupeiformes</taxon>
        <taxon>Denticipitoidei</taxon>
        <taxon>Denticipitidae</taxon>
        <taxon>Denticeps</taxon>
    </lineage>
</organism>
<dbReference type="GO" id="GO:0005576">
    <property type="term" value="C:extracellular region"/>
    <property type="evidence" value="ECO:0007669"/>
    <property type="project" value="InterPro"/>
</dbReference>
<evidence type="ECO:0000256" key="1">
    <source>
        <dbReference type="ARBA" id="ARBA00022473"/>
    </source>
</evidence>
<feature type="compositionally biased region" description="Polar residues" evidence="5">
    <location>
        <begin position="1"/>
        <end position="14"/>
    </location>
</feature>
<evidence type="ECO:0000256" key="5">
    <source>
        <dbReference type="SAM" id="MobiDB-lite"/>
    </source>
</evidence>
<reference evidence="6 7" key="1">
    <citation type="submission" date="2020-06" db="EMBL/GenBank/DDBJ databases">
        <authorList>
            <consortium name="Wellcome Sanger Institute Data Sharing"/>
        </authorList>
    </citation>
    <scope>NUCLEOTIDE SEQUENCE [LARGE SCALE GENOMIC DNA]</scope>
</reference>
<dbReference type="AlphaFoldDB" id="A0AAY4DDD3"/>
<keyword evidence="7" id="KW-1185">Reference proteome</keyword>
<evidence type="ECO:0000256" key="2">
    <source>
        <dbReference type="ARBA" id="ARBA00022525"/>
    </source>
</evidence>
<dbReference type="GO" id="GO:0016055">
    <property type="term" value="P:Wnt signaling pathway"/>
    <property type="evidence" value="ECO:0007669"/>
    <property type="project" value="InterPro"/>
</dbReference>
<keyword evidence="3" id="KW-0732">Signal</keyword>
<evidence type="ECO:0000256" key="3">
    <source>
        <dbReference type="ARBA" id="ARBA00022729"/>
    </source>
</evidence>
<protein>
    <submittedName>
        <fullName evidence="6">Uncharacterized protein</fullName>
    </submittedName>
</protein>
<dbReference type="GO" id="GO:0007411">
    <property type="term" value="P:axon guidance"/>
    <property type="evidence" value="ECO:0007669"/>
    <property type="project" value="InterPro"/>
</dbReference>
<dbReference type="InterPro" id="IPR029094">
    <property type="entry name" value="Draxin"/>
</dbReference>
<dbReference type="Ensembl" id="ENSDCDT00010053605.1">
    <property type="protein sequence ID" value="ENSDCDP00010043542.1"/>
    <property type="gene ID" value="ENSDCDG00010027145.1"/>
</dbReference>
<keyword evidence="2" id="KW-0964">Secreted</keyword>
<keyword evidence="1" id="KW-0217">Developmental protein</keyword>
<dbReference type="Pfam" id="PF15550">
    <property type="entry name" value="Draxin"/>
    <property type="match status" value="1"/>
</dbReference>
<proteinExistence type="predicted"/>
<dbReference type="Proteomes" id="UP000694580">
    <property type="component" value="Chromosome 10"/>
</dbReference>
<dbReference type="PANTHER" id="PTHR28610">
    <property type="entry name" value="DRAXIN"/>
    <property type="match status" value="1"/>
</dbReference>
<accession>A0AAY4DDD3</accession>
<evidence type="ECO:0000256" key="4">
    <source>
        <dbReference type="ARBA" id="ARBA00023180"/>
    </source>
</evidence>
<keyword evidence="4" id="KW-0325">Glycoprotein</keyword>
<feature type="compositionally biased region" description="Basic and acidic residues" evidence="5">
    <location>
        <begin position="31"/>
        <end position="45"/>
    </location>
</feature>
<name>A0AAY4DDD3_9TELE</name>
<dbReference type="GeneTree" id="ENSGT00940000169993"/>